<comment type="caution">
    <text evidence="2">The sequence shown here is derived from an EMBL/GenBank/DDBJ whole genome shotgun (WGS) entry which is preliminary data.</text>
</comment>
<evidence type="ECO:0000313" key="2">
    <source>
        <dbReference type="EMBL" id="GAA0456735.1"/>
    </source>
</evidence>
<evidence type="ECO:0000313" key="3">
    <source>
        <dbReference type="Proteomes" id="UP001500909"/>
    </source>
</evidence>
<gene>
    <name evidence="2" type="ORF">GCM10010361_20960</name>
</gene>
<dbReference type="Proteomes" id="UP001500909">
    <property type="component" value="Unassembled WGS sequence"/>
</dbReference>
<organism evidence="2 3">
    <name type="scientific">Streptomyces olivaceiscleroticus</name>
    <dbReference type="NCBI Taxonomy" id="68245"/>
    <lineage>
        <taxon>Bacteria</taxon>
        <taxon>Bacillati</taxon>
        <taxon>Actinomycetota</taxon>
        <taxon>Actinomycetes</taxon>
        <taxon>Kitasatosporales</taxon>
        <taxon>Streptomycetaceae</taxon>
        <taxon>Streptomyces</taxon>
    </lineage>
</organism>
<name>A0ABP3JMN8_9ACTN</name>
<dbReference type="RefSeq" id="WP_346094694.1">
    <property type="nucleotide sequence ID" value="NZ_BAAABY010000014.1"/>
</dbReference>
<sequence>MTALSAPASPSLPVSADGFEPPPIWFVAPDGFFALPLADTAEERAERAQEFVRGLYSRGDESIWEPAAEYYAAIAETMAGTGASYAAMGLFSTAEDGALEGATVKGDTAASKDQPDGGHEPSLGVVQCAFTLAVVPTERHPDDPSQAAGRILETLSRDQYNDARPLDLPCGPAVSCITLTEYHLNPEITATGEATKLLTGQIQVHIPFPTGPFTAVFTLHTASTDYWAEFCDVMTTILRTVSFEEPEIEFVDEDGDEPSGVERDATREPAER</sequence>
<evidence type="ECO:0008006" key="4">
    <source>
        <dbReference type="Google" id="ProtNLM"/>
    </source>
</evidence>
<proteinExistence type="predicted"/>
<dbReference type="EMBL" id="BAAABY010000014">
    <property type="protein sequence ID" value="GAA0456735.1"/>
    <property type="molecule type" value="Genomic_DNA"/>
</dbReference>
<accession>A0ABP3JMN8</accession>
<feature type="region of interest" description="Disordered" evidence="1">
    <location>
        <begin position="249"/>
        <end position="272"/>
    </location>
</feature>
<feature type="compositionally biased region" description="Acidic residues" evidence="1">
    <location>
        <begin position="249"/>
        <end position="259"/>
    </location>
</feature>
<keyword evidence="3" id="KW-1185">Reference proteome</keyword>
<feature type="compositionally biased region" description="Basic and acidic residues" evidence="1">
    <location>
        <begin position="260"/>
        <end position="272"/>
    </location>
</feature>
<evidence type="ECO:0000256" key="1">
    <source>
        <dbReference type="SAM" id="MobiDB-lite"/>
    </source>
</evidence>
<reference evidence="3" key="1">
    <citation type="journal article" date="2019" name="Int. J. Syst. Evol. Microbiol.">
        <title>The Global Catalogue of Microorganisms (GCM) 10K type strain sequencing project: providing services to taxonomists for standard genome sequencing and annotation.</title>
        <authorList>
            <consortium name="The Broad Institute Genomics Platform"/>
            <consortium name="The Broad Institute Genome Sequencing Center for Infectious Disease"/>
            <person name="Wu L."/>
            <person name="Ma J."/>
        </authorList>
    </citation>
    <scope>NUCLEOTIDE SEQUENCE [LARGE SCALE GENOMIC DNA]</scope>
    <source>
        <strain evidence="3">JCM 4805</strain>
    </source>
</reference>
<protein>
    <recommendedName>
        <fullName evidence="4">PE-PGRS family protein</fullName>
    </recommendedName>
</protein>